<proteinExistence type="predicted"/>
<evidence type="ECO:0000313" key="1">
    <source>
        <dbReference type="EMBL" id="KAH9322590.1"/>
    </source>
</evidence>
<accession>A0AA38GK39</accession>
<evidence type="ECO:0000313" key="2">
    <source>
        <dbReference type="Proteomes" id="UP000824469"/>
    </source>
</evidence>
<protein>
    <submittedName>
        <fullName evidence="1">Uncharacterized protein</fullName>
    </submittedName>
</protein>
<sequence length="70" mass="8322">GMTDEQALEEHIDKLIQLDERRAIKRWSHKKEKSRQKAWHDKDIKDKKLAVGKMVLLYDSKFLCQSGKLK</sequence>
<reference evidence="1 2" key="1">
    <citation type="journal article" date="2021" name="Nat. Plants">
        <title>The Taxus genome provides insights into paclitaxel biosynthesis.</title>
        <authorList>
            <person name="Xiong X."/>
            <person name="Gou J."/>
            <person name="Liao Q."/>
            <person name="Li Y."/>
            <person name="Zhou Q."/>
            <person name="Bi G."/>
            <person name="Li C."/>
            <person name="Du R."/>
            <person name="Wang X."/>
            <person name="Sun T."/>
            <person name="Guo L."/>
            <person name="Liang H."/>
            <person name="Lu P."/>
            <person name="Wu Y."/>
            <person name="Zhang Z."/>
            <person name="Ro D.K."/>
            <person name="Shang Y."/>
            <person name="Huang S."/>
            <person name="Yan J."/>
        </authorList>
    </citation>
    <scope>NUCLEOTIDE SEQUENCE [LARGE SCALE GENOMIC DNA]</scope>
    <source>
        <strain evidence="1">Ta-2019</strain>
    </source>
</reference>
<dbReference type="AlphaFoldDB" id="A0AA38GK39"/>
<name>A0AA38GK39_TAXCH</name>
<keyword evidence="2" id="KW-1185">Reference proteome</keyword>
<organism evidence="1 2">
    <name type="scientific">Taxus chinensis</name>
    <name type="common">Chinese yew</name>
    <name type="synonym">Taxus wallichiana var. chinensis</name>
    <dbReference type="NCBI Taxonomy" id="29808"/>
    <lineage>
        <taxon>Eukaryota</taxon>
        <taxon>Viridiplantae</taxon>
        <taxon>Streptophyta</taxon>
        <taxon>Embryophyta</taxon>
        <taxon>Tracheophyta</taxon>
        <taxon>Spermatophyta</taxon>
        <taxon>Pinopsida</taxon>
        <taxon>Pinidae</taxon>
        <taxon>Conifers II</taxon>
        <taxon>Cupressales</taxon>
        <taxon>Taxaceae</taxon>
        <taxon>Taxus</taxon>
    </lineage>
</organism>
<feature type="non-terminal residue" evidence="1">
    <location>
        <position position="1"/>
    </location>
</feature>
<dbReference type="Proteomes" id="UP000824469">
    <property type="component" value="Unassembled WGS sequence"/>
</dbReference>
<comment type="caution">
    <text evidence="1">The sequence shown here is derived from an EMBL/GenBank/DDBJ whole genome shotgun (WGS) entry which is preliminary data.</text>
</comment>
<feature type="non-terminal residue" evidence="1">
    <location>
        <position position="70"/>
    </location>
</feature>
<dbReference type="EMBL" id="JAHRHJ020000003">
    <property type="protein sequence ID" value="KAH9322590.1"/>
    <property type="molecule type" value="Genomic_DNA"/>
</dbReference>
<gene>
    <name evidence="1" type="ORF">KI387_017229</name>
</gene>